<dbReference type="GO" id="GO:0016706">
    <property type="term" value="F:2-oxoglutarate-dependent dioxygenase activity"/>
    <property type="evidence" value="ECO:0007669"/>
    <property type="project" value="UniProtKB-ARBA"/>
</dbReference>
<proteinExistence type="predicted"/>
<protein>
    <submittedName>
        <fullName evidence="1">Phytanoyl-CoA dioxygenase family protein</fullName>
    </submittedName>
</protein>
<name>A0A6B1DPH4_9CHLR</name>
<evidence type="ECO:0000313" key="1">
    <source>
        <dbReference type="EMBL" id="MYD89460.1"/>
    </source>
</evidence>
<dbReference type="GO" id="GO:0005506">
    <property type="term" value="F:iron ion binding"/>
    <property type="evidence" value="ECO:0007669"/>
    <property type="project" value="UniProtKB-ARBA"/>
</dbReference>
<keyword evidence="1" id="KW-0223">Dioxygenase</keyword>
<comment type="caution">
    <text evidence="1">The sequence shown here is derived from an EMBL/GenBank/DDBJ whole genome shotgun (WGS) entry which is preliminary data.</text>
</comment>
<dbReference type="PANTHER" id="PTHR20883:SF46">
    <property type="entry name" value="PHYTANOYL-COA HYDROXYLASE"/>
    <property type="match status" value="1"/>
</dbReference>
<gene>
    <name evidence="1" type="ORF">F4Y08_03845</name>
</gene>
<dbReference type="Gene3D" id="2.60.120.620">
    <property type="entry name" value="q2cbj1_9rhob like domain"/>
    <property type="match status" value="1"/>
</dbReference>
<keyword evidence="1" id="KW-0560">Oxidoreductase</keyword>
<dbReference type="EMBL" id="VXPY01000023">
    <property type="protein sequence ID" value="MYD89460.1"/>
    <property type="molecule type" value="Genomic_DNA"/>
</dbReference>
<sequence length="286" mass="32880">MDIQVPDKRDQLHREGYCIFPDVLDAETLQDLRAATARLIAPRTAADRARHRSTGSMFGFGGVEDEIWGELVLHPGLFDCLRQLGYTDVTFTDGYVISKPPQSPQLFWHYDWFTWVEPEDFQPAPQQVFAMYYLTDTSRYNGCLRVIPGSHYQHNPLHEVIGQPHSEELHRMEDANRPEFRPRPDEIDVPVRAGDLVLGDARLLHAAHGNQSDEERTVITLWYQPDFPSLPEATRRQMVEKSQTLPASWNPELRRAVQAVMAHYEGSVPAHPRMYRPQDPKEGQIT</sequence>
<organism evidence="1">
    <name type="scientific">Caldilineaceae bacterium SB0662_bin_9</name>
    <dbReference type="NCBI Taxonomy" id="2605258"/>
    <lineage>
        <taxon>Bacteria</taxon>
        <taxon>Bacillati</taxon>
        <taxon>Chloroflexota</taxon>
        <taxon>Caldilineae</taxon>
        <taxon>Caldilineales</taxon>
        <taxon>Caldilineaceae</taxon>
    </lineage>
</organism>
<dbReference type="AlphaFoldDB" id="A0A6B1DPH4"/>
<dbReference type="InterPro" id="IPR008775">
    <property type="entry name" value="Phytyl_CoA_dOase-like"/>
</dbReference>
<reference evidence="1" key="1">
    <citation type="submission" date="2019-09" db="EMBL/GenBank/DDBJ databases">
        <title>Characterisation of the sponge microbiome using genome-centric metagenomics.</title>
        <authorList>
            <person name="Engelberts J.P."/>
            <person name="Robbins S.J."/>
            <person name="De Goeij J.M."/>
            <person name="Aranda M."/>
            <person name="Bell S.C."/>
            <person name="Webster N.S."/>
        </authorList>
    </citation>
    <scope>NUCLEOTIDE SEQUENCE</scope>
    <source>
        <strain evidence="1">SB0662_bin_9</strain>
    </source>
</reference>
<dbReference type="SUPFAM" id="SSF51197">
    <property type="entry name" value="Clavaminate synthase-like"/>
    <property type="match status" value="1"/>
</dbReference>
<dbReference type="Pfam" id="PF05721">
    <property type="entry name" value="PhyH"/>
    <property type="match status" value="1"/>
</dbReference>
<accession>A0A6B1DPH4</accession>
<dbReference type="PANTHER" id="PTHR20883">
    <property type="entry name" value="PHYTANOYL-COA DIOXYGENASE DOMAIN CONTAINING 1"/>
    <property type="match status" value="1"/>
</dbReference>